<comment type="caution">
    <text evidence="1">The sequence shown here is derived from an EMBL/GenBank/DDBJ whole genome shotgun (WGS) entry which is preliminary data.</text>
</comment>
<gene>
    <name evidence="1" type="primary">PSMD5</name>
    <name evidence="1" type="ORF">HK097_000551</name>
</gene>
<dbReference type="GO" id="GO:0043248">
    <property type="term" value="P:proteasome assembly"/>
    <property type="evidence" value="ECO:0007669"/>
    <property type="project" value="InterPro"/>
</dbReference>
<dbReference type="PANTHER" id="PTHR13554:SF10">
    <property type="entry name" value="26S PROTEASOME NON-ATPASE REGULATORY SUBUNIT 5"/>
    <property type="match status" value="1"/>
</dbReference>
<dbReference type="EMBL" id="JADGJD010000011">
    <property type="protein sequence ID" value="KAJ3057087.1"/>
    <property type="molecule type" value="Genomic_DNA"/>
</dbReference>
<dbReference type="InterPro" id="IPR011989">
    <property type="entry name" value="ARM-like"/>
</dbReference>
<reference evidence="1" key="1">
    <citation type="submission" date="2020-05" db="EMBL/GenBank/DDBJ databases">
        <title>Phylogenomic resolution of chytrid fungi.</title>
        <authorList>
            <person name="Stajich J.E."/>
            <person name="Amses K."/>
            <person name="Simmons R."/>
            <person name="Seto K."/>
            <person name="Myers J."/>
            <person name="Bonds A."/>
            <person name="Quandt C.A."/>
            <person name="Barry K."/>
            <person name="Liu P."/>
            <person name="Grigoriev I."/>
            <person name="Longcore J.E."/>
            <person name="James T.Y."/>
        </authorList>
    </citation>
    <scope>NUCLEOTIDE SEQUENCE</scope>
    <source>
        <strain evidence="1">JEL0318</strain>
    </source>
</reference>
<evidence type="ECO:0000313" key="1">
    <source>
        <dbReference type="EMBL" id="KAJ3057087.1"/>
    </source>
</evidence>
<dbReference type="PANTHER" id="PTHR13554">
    <property type="entry name" value="26S PROTEASOME NON-ATPASE REGULATORY SUBUNIT 5-RELATED"/>
    <property type="match status" value="1"/>
</dbReference>
<keyword evidence="1" id="KW-0647">Proteasome</keyword>
<dbReference type="InterPro" id="IPR019538">
    <property type="entry name" value="PSMD5"/>
</dbReference>
<proteinExistence type="predicted"/>
<evidence type="ECO:0000313" key="2">
    <source>
        <dbReference type="Proteomes" id="UP001212841"/>
    </source>
</evidence>
<keyword evidence="2" id="KW-1185">Reference proteome</keyword>
<dbReference type="AlphaFoldDB" id="A0AAD5SLQ5"/>
<accession>A0AAD5SLQ5</accession>
<dbReference type="GO" id="GO:0005829">
    <property type="term" value="C:cytosol"/>
    <property type="evidence" value="ECO:0007669"/>
    <property type="project" value="TreeGrafter"/>
</dbReference>
<dbReference type="Pfam" id="PF10508">
    <property type="entry name" value="Proteasom_PSMB"/>
    <property type="match status" value="1"/>
</dbReference>
<dbReference type="SUPFAM" id="SSF48371">
    <property type="entry name" value="ARM repeat"/>
    <property type="match status" value="1"/>
</dbReference>
<sequence length="351" mass="38536">MKVASFPKALVPLLDDTTVSIFHQLLRDDATVKFRVYELISQICTLSDNALGLCQRSGLLDSLVAELYVDDVLSVINTIELFKQLMRTVVGYAFLENAHILKHLAEFIQDEDFEDTSNVLTKCAVMKFFGDLAAFEPARFAEVQASLNVLALLDKQLDSPRQELKDAALQTIGNVGSTPQGLKLLDSQNSLLASFTEVYGSAAGPTRTTAMLSLSALLVGGTGPAEASETARRIFQGLGGTNELQRLIQNGKSAFDESRFAAYAVLKGLAVLPWGLQEFNASSEFVNFITDRGLEKRLTGKEWRFAILRAAVQNPQADQQLNQHVLARFKKYVSEGAFYTEVQPVVAMQSS</sequence>
<dbReference type="Gene3D" id="1.25.10.10">
    <property type="entry name" value="Leucine-rich Repeat Variant"/>
    <property type="match status" value="1"/>
</dbReference>
<protein>
    <submittedName>
        <fullName evidence="1">26S proteasome non-ATPase regulatory subunit 5</fullName>
    </submittedName>
</protein>
<dbReference type="Proteomes" id="UP001212841">
    <property type="component" value="Unassembled WGS sequence"/>
</dbReference>
<organism evidence="1 2">
    <name type="scientific">Rhizophlyctis rosea</name>
    <dbReference type="NCBI Taxonomy" id="64517"/>
    <lineage>
        <taxon>Eukaryota</taxon>
        <taxon>Fungi</taxon>
        <taxon>Fungi incertae sedis</taxon>
        <taxon>Chytridiomycota</taxon>
        <taxon>Chytridiomycota incertae sedis</taxon>
        <taxon>Chytridiomycetes</taxon>
        <taxon>Rhizophlyctidales</taxon>
        <taxon>Rhizophlyctidaceae</taxon>
        <taxon>Rhizophlyctis</taxon>
    </lineage>
</organism>
<name>A0AAD5SLQ5_9FUNG</name>
<dbReference type="InterPro" id="IPR016024">
    <property type="entry name" value="ARM-type_fold"/>
</dbReference>
<dbReference type="GO" id="GO:0000502">
    <property type="term" value="C:proteasome complex"/>
    <property type="evidence" value="ECO:0007669"/>
    <property type="project" value="UniProtKB-KW"/>
</dbReference>